<dbReference type="Pfam" id="PF10996">
    <property type="entry name" value="Beta-Casp"/>
    <property type="match status" value="1"/>
</dbReference>
<dbReference type="SUPFAM" id="SSF56281">
    <property type="entry name" value="Metallo-hydrolase/oxidoreductase"/>
    <property type="match status" value="1"/>
</dbReference>
<organism evidence="4 5">
    <name type="scientific">Candidatus Wirthbacteria bacterium CG2_30_54_11</name>
    <dbReference type="NCBI Taxonomy" id="1817892"/>
    <lineage>
        <taxon>Bacteria</taxon>
        <taxon>Candidatus Wirthbacteria</taxon>
    </lineage>
</organism>
<keyword evidence="1" id="KW-0378">Hydrolase</keyword>
<dbReference type="Pfam" id="PF07521">
    <property type="entry name" value="RMMBL"/>
    <property type="match status" value="1"/>
</dbReference>
<comment type="caution">
    <text evidence="4">The sequence shown here is derived from an EMBL/GenBank/DDBJ whole genome shotgun (WGS) entry which is preliminary data.</text>
</comment>
<evidence type="ECO:0008006" key="6">
    <source>
        <dbReference type="Google" id="ProtNLM"/>
    </source>
</evidence>
<dbReference type="InterPro" id="IPR011108">
    <property type="entry name" value="RMMBL"/>
</dbReference>
<feature type="domain" description="Metallo-beta-lactamase" evidence="2">
    <location>
        <begin position="13"/>
        <end position="219"/>
    </location>
</feature>
<dbReference type="SMART" id="SM00849">
    <property type="entry name" value="Lactamase_B"/>
    <property type="match status" value="1"/>
</dbReference>
<proteinExistence type="predicted"/>
<dbReference type="SMART" id="SM01027">
    <property type="entry name" value="Beta-Casp"/>
    <property type="match status" value="1"/>
</dbReference>
<evidence type="ECO:0000259" key="2">
    <source>
        <dbReference type="SMART" id="SM00849"/>
    </source>
</evidence>
<dbReference type="PANTHER" id="PTHR11203">
    <property type="entry name" value="CLEAVAGE AND POLYADENYLATION SPECIFICITY FACTOR FAMILY MEMBER"/>
    <property type="match status" value="1"/>
</dbReference>
<dbReference type="InterPro" id="IPR022712">
    <property type="entry name" value="Beta_Casp"/>
</dbReference>
<gene>
    <name evidence="4" type="ORF">AUK40_03185</name>
</gene>
<dbReference type="PANTHER" id="PTHR11203:SF37">
    <property type="entry name" value="INTEGRATOR COMPLEX SUBUNIT 11"/>
    <property type="match status" value="1"/>
</dbReference>
<dbReference type="Pfam" id="PF00753">
    <property type="entry name" value="Lactamase_B"/>
    <property type="match status" value="1"/>
</dbReference>
<evidence type="ECO:0000259" key="3">
    <source>
        <dbReference type="SMART" id="SM01027"/>
    </source>
</evidence>
<dbReference type="Gene3D" id="3.60.15.10">
    <property type="entry name" value="Ribonuclease Z/Hydroxyacylglutathione hydrolase-like"/>
    <property type="match status" value="1"/>
</dbReference>
<dbReference type="Gene3D" id="3.40.50.10890">
    <property type="match status" value="1"/>
</dbReference>
<dbReference type="InterPro" id="IPR036866">
    <property type="entry name" value="RibonucZ/Hydroxyglut_hydro"/>
</dbReference>
<dbReference type="InterPro" id="IPR001279">
    <property type="entry name" value="Metallo-B-lactamas"/>
</dbReference>
<dbReference type="GO" id="GO:0016787">
    <property type="term" value="F:hydrolase activity"/>
    <property type="evidence" value="ECO:0007669"/>
    <property type="project" value="UniProtKB-KW"/>
</dbReference>
<name>A0A1J5IJZ6_9BACT</name>
<protein>
    <recommendedName>
        <fullName evidence="6">MBL fold hydrolase</fullName>
    </recommendedName>
</protein>
<dbReference type="GO" id="GO:0004521">
    <property type="term" value="F:RNA endonuclease activity"/>
    <property type="evidence" value="ECO:0007669"/>
    <property type="project" value="TreeGrafter"/>
</dbReference>
<feature type="domain" description="Beta-Casp" evidence="3">
    <location>
        <begin position="253"/>
        <end position="377"/>
    </location>
</feature>
<dbReference type="STRING" id="1817892.AUK40_03185"/>
<sequence>MDITFLGANDTVTGSCYLVKTIESTFLVDCGMFQGTRELEERNYEPFLFDPKAVDFMLLTHAHIDHSGLIPKLINQGYRSPIYSTPATRDLCEVMLLDSAHIQEEEFEWKNRRRMRAGEPLLEPVYSIEDAGKCMEYFKTPPYNKSIQVAEDVSFCLRDAGHILGSSSIELTVIESGKSMKVVFSGDIGNAEQAIVKNPTPSDTADYVLIETTYASRQHKSRSDTLLEFKAILKECFASEGNIVIPAFAVERTQELVYVLGQMYRAGELPDIPVFIDSPLAISSTDIFRKHPECYNQETWDIVQSGESPLDLPTLKYTRTAEESRSINAVHKAIIISASGMCHAGRIKHHLKHNLWRPESHIIFVGYQAEGTTGKKIIDGATSVRLFNEDIAVKAHIHTLGGFSAHADQIGLSNWLNHIAPPPAKVFLTHGEGESMRFFSYFLTTENHYRVVIPQWKQTIHLRSPLLFTE</sequence>
<reference evidence="4 5" key="1">
    <citation type="journal article" date="2016" name="Environ. Microbiol.">
        <title>Genomic resolution of a cold subsurface aquifer community provides metabolic insights for novel microbes adapted to high CO concentrations.</title>
        <authorList>
            <person name="Probst A.J."/>
            <person name="Castelle C.J."/>
            <person name="Singh A."/>
            <person name="Brown C.T."/>
            <person name="Anantharaman K."/>
            <person name="Sharon I."/>
            <person name="Hug L.A."/>
            <person name="Burstein D."/>
            <person name="Emerson J.B."/>
            <person name="Thomas B.C."/>
            <person name="Banfield J.F."/>
        </authorList>
    </citation>
    <scope>NUCLEOTIDE SEQUENCE [LARGE SCALE GENOMIC DNA]</scope>
    <source>
        <strain evidence="4">CG2_30_54_11</strain>
    </source>
</reference>
<dbReference type="AlphaFoldDB" id="A0A1J5IJZ6"/>
<evidence type="ECO:0000313" key="5">
    <source>
        <dbReference type="Proteomes" id="UP000183245"/>
    </source>
</evidence>
<accession>A0A1J5IJZ6</accession>
<dbReference type="Proteomes" id="UP000183245">
    <property type="component" value="Unassembled WGS sequence"/>
</dbReference>
<evidence type="ECO:0000313" key="4">
    <source>
        <dbReference type="EMBL" id="OIP97489.1"/>
    </source>
</evidence>
<dbReference type="EMBL" id="MNZT01000054">
    <property type="protein sequence ID" value="OIP97489.1"/>
    <property type="molecule type" value="Genomic_DNA"/>
</dbReference>
<dbReference type="CDD" id="cd16295">
    <property type="entry name" value="TTHA0252-CPSF-like_MBL-fold"/>
    <property type="match status" value="1"/>
</dbReference>
<evidence type="ECO:0000256" key="1">
    <source>
        <dbReference type="ARBA" id="ARBA00022801"/>
    </source>
</evidence>
<dbReference type="InterPro" id="IPR050698">
    <property type="entry name" value="MBL"/>
</dbReference>